<reference evidence="3 4" key="2">
    <citation type="submission" date="2018-10" db="EMBL/GenBank/DDBJ databases">
        <authorList>
            <consortium name="Pathogen Informatics"/>
        </authorList>
    </citation>
    <scope>NUCLEOTIDE SEQUENCE [LARGE SCALE GENOMIC DNA]</scope>
</reference>
<dbReference type="STRING" id="51028.A0A0N4VEB1"/>
<evidence type="ECO:0000313" key="3">
    <source>
        <dbReference type="EMBL" id="VDD93705.1"/>
    </source>
</evidence>
<dbReference type="WBParaSite" id="EVEC_0000901501-mRNA-1">
    <property type="protein sequence ID" value="EVEC_0000901501-mRNA-1"/>
    <property type="gene ID" value="EVEC_0000901501"/>
</dbReference>
<dbReference type="GO" id="GO:0000786">
    <property type="term" value="C:nucleosome"/>
    <property type="evidence" value="ECO:0007669"/>
    <property type="project" value="InterPro"/>
</dbReference>
<feature type="region of interest" description="Disordered" evidence="2">
    <location>
        <begin position="1"/>
        <end position="23"/>
    </location>
</feature>
<organism evidence="5">
    <name type="scientific">Enterobius vermicularis</name>
    <name type="common">Human pinworm</name>
    <dbReference type="NCBI Taxonomy" id="51028"/>
    <lineage>
        <taxon>Eukaryota</taxon>
        <taxon>Metazoa</taxon>
        <taxon>Ecdysozoa</taxon>
        <taxon>Nematoda</taxon>
        <taxon>Chromadorea</taxon>
        <taxon>Rhabditida</taxon>
        <taxon>Spirurina</taxon>
        <taxon>Oxyuridomorpha</taxon>
        <taxon>Oxyuroidea</taxon>
        <taxon>Oxyuridae</taxon>
        <taxon>Enterobius</taxon>
    </lineage>
</organism>
<evidence type="ECO:0000313" key="5">
    <source>
        <dbReference type="WBParaSite" id="EVEC_0000901501-mRNA-1"/>
    </source>
</evidence>
<dbReference type="PANTHER" id="PTHR11426">
    <property type="entry name" value="HISTONE H3"/>
    <property type="match status" value="1"/>
</dbReference>
<sequence>MARSRQTASKLTGGKASRKQLATKAAHKSASAIGGVKKSHCYRLGTVALREIRCNLRSWRCDKAVRLIFSVSSRYESLRYSCKARQYYAERYGSAHRIRGKRAFIRQRWML</sequence>
<comment type="similarity">
    <text evidence="1">Belongs to the histone H3 family.</text>
</comment>
<evidence type="ECO:0000256" key="2">
    <source>
        <dbReference type="SAM" id="MobiDB-lite"/>
    </source>
</evidence>
<gene>
    <name evidence="3" type="ORF">EVEC_LOCUS8456</name>
</gene>
<dbReference type="EMBL" id="UXUI01009433">
    <property type="protein sequence ID" value="VDD93705.1"/>
    <property type="molecule type" value="Genomic_DNA"/>
</dbReference>
<dbReference type="GO" id="GO:0030527">
    <property type="term" value="F:structural constituent of chromatin"/>
    <property type="evidence" value="ECO:0007669"/>
    <property type="project" value="InterPro"/>
</dbReference>
<dbReference type="GO" id="GO:0046982">
    <property type="term" value="F:protein heterodimerization activity"/>
    <property type="evidence" value="ECO:0007669"/>
    <property type="project" value="InterPro"/>
</dbReference>
<proteinExistence type="inferred from homology"/>
<protein>
    <submittedName>
        <fullName evidence="5">50S ribosomal protein L20</fullName>
    </submittedName>
</protein>
<dbReference type="OrthoDB" id="6268231at2759"/>
<keyword evidence="4" id="KW-1185">Reference proteome</keyword>
<reference evidence="5" key="1">
    <citation type="submission" date="2017-02" db="UniProtKB">
        <authorList>
            <consortium name="WormBaseParasite"/>
        </authorList>
    </citation>
    <scope>IDENTIFICATION</scope>
</reference>
<dbReference type="GO" id="GO:0003677">
    <property type="term" value="F:DNA binding"/>
    <property type="evidence" value="ECO:0007669"/>
    <property type="project" value="InterPro"/>
</dbReference>
<feature type="compositionally biased region" description="Polar residues" evidence="2">
    <location>
        <begin position="1"/>
        <end position="10"/>
    </location>
</feature>
<dbReference type="Proteomes" id="UP000274131">
    <property type="component" value="Unassembled WGS sequence"/>
</dbReference>
<dbReference type="AlphaFoldDB" id="A0A0N4VEB1"/>
<evidence type="ECO:0000256" key="1">
    <source>
        <dbReference type="ARBA" id="ARBA00010343"/>
    </source>
</evidence>
<dbReference type="PRINTS" id="PR00622">
    <property type="entry name" value="HISTONEH3"/>
</dbReference>
<dbReference type="InterPro" id="IPR009072">
    <property type="entry name" value="Histone-fold"/>
</dbReference>
<name>A0A0N4VEB1_ENTVE</name>
<evidence type="ECO:0000313" key="4">
    <source>
        <dbReference type="Proteomes" id="UP000274131"/>
    </source>
</evidence>
<dbReference type="Gene3D" id="1.10.20.10">
    <property type="entry name" value="Histone, subunit A"/>
    <property type="match status" value="1"/>
</dbReference>
<dbReference type="InterPro" id="IPR000164">
    <property type="entry name" value="Histone_H3/CENP-A"/>
</dbReference>
<dbReference type="SUPFAM" id="SSF47113">
    <property type="entry name" value="Histone-fold"/>
    <property type="match status" value="1"/>
</dbReference>
<accession>A0A0N4VEB1</accession>